<dbReference type="AlphaFoldDB" id="J3LDI2"/>
<organism evidence="1">
    <name type="scientific">Oryza brachyantha</name>
    <name type="common">malo sina</name>
    <dbReference type="NCBI Taxonomy" id="4533"/>
    <lineage>
        <taxon>Eukaryota</taxon>
        <taxon>Viridiplantae</taxon>
        <taxon>Streptophyta</taxon>
        <taxon>Embryophyta</taxon>
        <taxon>Tracheophyta</taxon>
        <taxon>Spermatophyta</taxon>
        <taxon>Magnoliopsida</taxon>
        <taxon>Liliopsida</taxon>
        <taxon>Poales</taxon>
        <taxon>Poaceae</taxon>
        <taxon>BOP clade</taxon>
        <taxon>Oryzoideae</taxon>
        <taxon>Oryzeae</taxon>
        <taxon>Oryzinae</taxon>
        <taxon>Oryza</taxon>
    </lineage>
</organism>
<reference evidence="1" key="1">
    <citation type="submission" date="2013-04" db="UniProtKB">
        <authorList>
            <consortium name="EnsemblPlants"/>
        </authorList>
    </citation>
    <scope>IDENTIFICATION</scope>
</reference>
<accession>J3LDI2</accession>
<dbReference type="Gramene" id="OB02G26990.1">
    <property type="protein sequence ID" value="OB02G26990.1"/>
    <property type="gene ID" value="OB02G26990"/>
</dbReference>
<dbReference type="HOGENOM" id="CLU_2065104_0_0_1"/>
<protein>
    <submittedName>
        <fullName evidence="1">Uncharacterized protein</fullName>
    </submittedName>
</protein>
<proteinExistence type="predicted"/>
<dbReference type="EnsemblPlants" id="OB02G26990.1">
    <property type="protein sequence ID" value="OB02G26990.1"/>
    <property type="gene ID" value="OB02G26990"/>
</dbReference>
<sequence length="119" mass="13474">MAWRATAQEAAWCVLGHKLPRSAGNDGRRAGFMRWQLVAVSTMEDVEVGAESRLLAIPVEELRLDHRPGRRLYVPLDCRPGRRRDVVSRLMGRCNLHWSSSRAAMDRSPPAALEELQQN</sequence>
<name>J3LDI2_ORYBR</name>
<keyword evidence="2" id="KW-1185">Reference proteome</keyword>
<dbReference type="Proteomes" id="UP000006038">
    <property type="component" value="Unassembled WGS sequence"/>
</dbReference>
<evidence type="ECO:0000313" key="2">
    <source>
        <dbReference type="Proteomes" id="UP000006038"/>
    </source>
</evidence>
<evidence type="ECO:0000313" key="1">
    <source>
        <dbReference type="EnsemblPlants" id="OB02G26990.1"/>
    </source>
</evidence>